<gene>
    <name evidence="2" type="ORF">KP79_PYT10002</name>
</gene>
<feature type="compositionally biased region" description="Basic and acidic residues" evidence="1">
    <location>
        <begin position="175"/>
        <end position="204"/>
    </location>
</feature>
<feature type="compositionally biased region" description="Polar residues" evidence="1">
    <location>
        <begin position="250"/>
        <end position="272"/>
    </location>
</feature>
<feature type="compositionally biased region" description="Polar residues" evidence="1">
    <location>
        <begin position="16"/>
        <end position="32"/>
    </location>
</feature>
<dbReference type="PANTHER" id="PTHR16065">
    <property type="entry name" value="COILED-COIL DOMAIN CONTAINING 198"/>
    <property type="match status" value="1"/>
</dbReference>
<evidence type="ECO:0000256" key="1">
    <source>
        <dbReference type="SAM" id="MobiDB-lite"/>
    </source>
</evidence>
<dbReference type="OrthoDB" id="6344011at2759"/>
<evidence type="ECO:0000313" key="3">
    <source>
        <dbReference type="Proteomes" id="UP000242188"/>
    </source>
</evidence>
<feature type="region of interest" description="Disordered" evidence="1">
    <location>
        <begin position="119"/>
        <end position="302"/>
    </location>
</feature>
<feature type="compositionally biased region" description="Polar residues" evidence="1">
    <location>
        <begin position="278"/>
        <end position="290"/>
    </location>
</feature>
<dbReference type="Proteomes" id="UP000242188">
    <property type="component" value="Unassembled WGS sequence"/>
</dbReference>
<dbReference type="InterPro" id="IPR029235">
    <property type="entry name" value="FAME"/>
</dbReference>
<feature type="compositionally biased region" description="Polar residues" evidence="1">
    <location>
        <begin position="231"/>
        <end position="240"/>
    </location>
</feature>
<dbReference type="PANTHER" id="PTHR16065:SF2">
    <property type="entry name" value="COILED-COIL DOMAIN CONTAINING 198"/>
    <property type="match status" value="1"/>
</dbReference>
<dbReference type="AlphaFoldDB" id="A0A210PI44"/>
<evidence type="ECO:0000313" key="2">
    <source>
        <dbReference type="EMBL" id="OWF36168.1"/>
    </source>
</evidence>
<name>A0A210PI44_MIZYE</name>
<feature type="compositionally biased region" description="Polar residues" evidence="1">
    <location>
        <begin position="155"/>
        <end position="166"/>
    </location>
</feature>
<feature type="region of interest" description="Disordered" evidence="1">
    <location>
        <begin position="1"/>
        <end position="69"/>
    </location>
</feature>
<keyword evidence="3" id="KW-1185">Reference proteome</keyword>
<feature type="compositionally biased region" description="Basic and acidic residues" evidence="1">
    <location>
        <begin position="212"/>
        <end position="221"/>
    </location>
</feature>
<feature type="compositionally biased region" description="Polar residues" evidence="1">
    <location>
        <begin position="49"/>
        <end position="67"/>
    </location>
</feature>
<organism evidence="2 3">
    <name type="scientific">Mizuhopecten yessoensis</name>
    <name type="common">Japanese scallop</name>
    <name type="synonym">Patinopecten yessoensis</name>
    <dbReference type="NCBI Taxonomy" id="6573"/>
    <lineage>
        <taxon>Eukaryota</taxon>
        <taxon>Metazoa</taxon>
        <taxon>Spiralia</taxon>
        <taxon>Lophotrochozoa</taxon>
        <taxon>Mollusca</taxon>
        <taxon>Bivalvia</taxon>
        <taxon>Autobranchia</taxon>
        <taxon>Pteriomorphia</taxon>
        <taxon>Pectinida</taxon>
        <taxon>Pectinoidea</taxon>
        <taxon>Pectinidae</taxon>
        <taxon>Mizuhopecten</taxon>
    </lineage>
</organism>
<accession>A0A210PI44</accession>
<comment type="caution">
    <text evidence="2">The sequence shown here is derived from an EMBL/GenBank/DDBJ whole genome shotgun (WGS) entry which is preliminary data.</text>
</comment>
<reference evidence="2 3" key="1">
    <citation type="journal article" date="2017" name="Nat. Ecol. Evol.">
        <title>Scallop genome provides insights into evolution of bilaterian karyotype and development.</title>
        <authorList>
            <person name="Wang S."/>
            <person name="Zhang J."/>
            <person name="Jiao W."/>
            <person name="Li J."/>
            <person name="Xun X."/>
            <person name="Sun Y."/>
            <person name="Guo X."/>
            <person name="Huan P."/>
            <person name="Dong B."/>
            <person name="Zhang L."/>
            <person name="Hu X."/>
            <person name="Sun X."/>
            <person name="Wang J."/>
            <person name="Zhao C."/>
            <person name="Wang Y."/>
            <person name="Wang D."/>
            <person name="Huang X."/>
            <person name="Wang R."/>
            <person name="Lv J."/>
            <person name="Li Y."/>
            <person name="Zhang Z."/>
            <person name="Liu B."/>
            <person name="Lu W."/>
            <person name="Hui Y."/>
            <person name="Liang J."/>
            <person name="Zhou Z."/>
            <person name="Hou R."/>
            <person name="Li X."/>
            <person name="Liu Y."/>
            <person name="Li H."/>
            <person name="Ning X."/>
            <person name="Lin Y."/>
            <person name="Zhao L."/>
            <person name="Xing Q."/>
            <person name="Dou J."/>
            <person name="Li Y."/>
            <person name="Mao J."/>
            <person name="Guo H."/>
            <person name="Dou H."/>
            <person name="Li T."/>
            <person name="Mu C."/>
            <person name="Jiang W."/>
            <person name="Fu Q."/>
            <person name="Fu X."/>
            <person name="Miao Y."/>
            <person name="Liu J."/>
            <person name="Yu Q."/>
            <person name="Li R."/>
            <person name="Liao H."/>
            <person name="Li X."/>
            <person name="Kong Y."/>
            <person name="Jiang Z."/>
            <person name="Chourrout D."/>
            <person name="Li R."/>
            <person name="Bao Z."/>
        </authorList>
    </citation>
    <scope>NUCLEOTIDE SEQUENCE [LARGE SCALE GENOMIC DNA]</scope>
    <source>
        <strain evidence="2 3">PY_sf001</strain>
    </source>
</reference>
<sequence>MGCGPSHLVHGEDGGSANTPRENPKPQQTKVLSNGHPAAVKENNAKNKVMNSTDTNENRQDVITNNLPPAFPKSISFAVGMDGQEKDSLIAKHPPIKLKRLEPLNMPLLTPELLKEKQKLADEKRERELQRKKSASRKSSKRRRELMAAKDFELQQVQGQDNSKMQSAEALRMAKLNEIKEKQKIREERAKRAREKAQRMKQAEQADLGILEVEKDDHYNADDVDSWLDGDNNTGGNQSEMGDRVYSGRCSPQKQVQDTTNNRYPSASTVDSFDNAYNRKTPSASATRQKQLPEETDDFFDS</sequence>
<protein>
    <submittedName>
        <fullName evidence="2">Uncharacterized protein</fullName>
    </submittedName>
</protein>
<dbReference type="EMBL" id="NEDP02076666">
    <property type="protein sequence ID" value="OWF36168.1"/>
    <property type="molecule type" value="Genomic_DNA"/>
</dbReference>
<proteinExistence type="predicted"/>
<feature type="compositionally biased region" description="Basic residues" evidence="1">
    <location>
        <begin position="132"/>
        <end position="144"/>
    </location>
</feature>
<feature type="compositionally biased region" description="Basic and acidic residues" evidence="1">
    <location>
        <begin position="119"/>
        <end position="131"/>
    </location>
</feature>